<reference evidence="2 3" key="1">
    <citation type="submission" date="2021-02" db="EMBL/GenBank/DDBJ databases">
        <title>Genome assembly of Pseudopithomyces chartarum.</title>
        <authorList>
            <person name="Jauregui R."/>
            <person name="Singh J."/>
            <person name="Voisey C."/>
        </authorList>
    </citation>
    <scope>NUCLEOTIDE SEQUENCE [LARGE SCALE GENOMIC DNA]</scope>
    <source>
        <strain evidence="2 3">AGR01</strain>
    </source>
</reference>
<feature type="compositionally biased region" description="Polar residues" evidence="1">
    <location>
        <begin position="143"/>
        <end position="152"/>
    </location>
</feature>
<accession>A0AAN6LPF0</accession>
<feature type="compositionally biased region" description="Polar residues" evidence="1">
    <location>
        <begin position="106"/>
        <end position="128"/>
    </location>
</feature>
<dbReference type="AlphaFoldDB" id="A0AAN6LPF0"/>
<protein>
    <submittedName>
        <fullName evidence="2">Uncharacterized protein</fullName>
    </submittedName>
</protein>
<feature type="region of interest" description="Disordered" evidence="1">
    <location>
        <begin position="98"/>
        <end position="156"/>
    </location>
</feature>
<keyword evidence="3" id="KW-1185">Reference proteome</keyword>
<dbReference type="EMBL" id="WVTA01000015">
    <property type="protein sequence ID" value="KAK3201993.1"/>
    <property type="molecule type" value="Genomic_DNA"/>
</dbReference>
<evidence type="ECO:0000313" key="3">
    <source>
        <dbReference type="Proteomes" id="UP001280581"/>
    </source>
</evidence>
<sequence length="771" mass="85783">MATRGSSFTLHLGTGGPAAPPFTENRQCFDTPFAPLSILFQLVVPLPILLQIHRRPDTQASISIAYALAGFAGKMADPILAVETYIQTAVAQHVPQQIDGTEPIPRSTSPALSTASDQPGPDQVQTEGGDSYEPDTEFRIPQSAGNLNPTEDSSAASSLHPLSHAYLAQKSRFKTLPRFRFPLELINVICGFLVSEDNCNFVKMAEDIASEDSENEDNMCEIIIAGGNKGIVHTKYSKSIRGISVDTTVLHDKESLLKLLDDAQVIVIPGKVDRVRGCEFSVGDPASFFSIIGIEYNKKTYTNVVTRLNGDLATTKRLVTRDNGQIKQMTIVCGQHSNDTNWQDQMKKLCEEESMELENLYLYDSNPHDLGSHINLAKLKGIALLLATFSHERRQSEEQFYKELVIQKVIADNTDLEELIHIVNGPDVNNLPEISEETLTNVTNTLTRIRKFCWHQGKRYGIPIGQIVSRWKSSLKSFSYRDGGNDLPYGDIHDLFKENDSIESFACDRKIVGLALQNGKYDEQMKVEIQADGQELSKAVSPRGLQKNVKTLLFFVAAINASVSKCSEGSPEFSRRVDITKSVVADLVEALADGGVHVKMLHIVPRGITWACSPHPERHPPGRALSFRVWTRPEEPSNFVTDAMEEFSKQRFIVTLAEHLSPDEERDLFHLGGISDHAPIQIEQALIQQHIPRREPAEVYHDRLFGQGQFWKSVRRNIFPSTTEVTPKRSSLILNQNENKRVKVVKSVERDSPGGKRGGKRGDGKTGKRAI</sequence>
<feature type="region of interest" description="Disordered" evidence="1">
    <location>
        <begin position="744"/>
        <end position="771"/>
    </location>
</feature>
<gene>
    <name evidence="2" type="ORF">GRF29_164g1303815</name>
</gene>
<dbReference type="Proteomes" id="UP001280581">
    <property type="component" value="Unassembled WGS sequence"/>
</dbReference>
<evidence type="ECO:0000313" key="2">
    <source>
        <dbReference type="EMBL" id="KAK3201993.1"/>
    </source>
</evidence>
<name>A0AAN6LPF0_9PLEO</name>
<evidence type="ECO:0000256" key="1">
    <source>
        <dbReference type="SAM" id="MobiDB-lite"/>
    </source>
</evidence>
<proteinExistence type="predicted"/>
<organism evidence="2 3">
    <name type="scientific">Pseudopithomyces chartarum</name>
    <dbReference type="NCBI Taxonomy" id="1892770"/>
    <lineage>
        <taxon>Eukaryota</taxon>
        <taxon>Fungi</taxon>
        <taxon>Dikarya</taxon>
        <taxon>Ascomycota</taxon>
        <taxon>Pezizomycotina</taxon>
        <taxon>Dothideomycetes</taxon>
        <taxon>Pleosporomycetidae</taxon>
        <taxon>Pleosporales</taxon>
        <taxon>Massarineae</taxon>
        <taxon>Didymosphaeriaceae</taxon>
        <taxon>Pseudopithomyces</taxon>
    </lineage>
</organism>
<comment type="caution">
    <text evidence="2">The sequence shown here is derived from an EMBL/GenBank/DDBJ whole genome shotgun (WGS) entry which is preliminary data.</text>
</comment>